<evidence type="ECO:0000256" key="3">
    <source>
        <dbReference type="ARBA" id="ARBA00022989"/>
    </source>
</evidence>
<feature type="transmembrane region" description="Helical" evidence="7">
    <location>
        <begin position="218"/>
        <end position="236"/>
    </location>
</feature>
<dbReference type="Pfam" id="PF01490">
    <property type="entry name" value="Aa_trans"/>
    <property type="match status" value="2"/>
</dbReference>
<evidence type="ECO:0000256" key="4">
    <source>
        <dbReference type="ARBA" id="ARBA00023136"/>
    </source>
</evidence>
<evidence type="ECO:0000256" key="2">
    <source>
        <dbReference type="ARBA" id="ARBA00022692"/>
    </source>
</evidence>
<sequence length="473" mass="53184">MPQTDQYSPLVGLVYVFNLIVGTGALTLPAAFADAGWLFSTFALIVLCFVSFITVTFVIESMACANATIQWRRIQSHKVDESEVPLNSDSQCEDSTEETAILVHRTRRYYNLNNKVELSEIAGLYLSKMGHVFFFLSLSVYLFGDLTIYTAASGKTIVNLSCKTSNNTENFTESCWEDSDFTKMDMYRIYVALFGLLVGPFAYFNVQKTKYIQIFTMSIRGAAFSIMITLATLRLIKFGQQGHPSLVNLAEVPALAGSSVYSFMCHHSLPSLLIPISNKNRLMRKISFDFFLICSFYLLVSLTGSFAFESIDVLYSLNFIQTEDSGFLMKTIGMFLAAFPLFPMAASFPIIAITMQATLKNLFFEHNAIDRYGFFVKKLFFPSLAVLPPLIVALCTHNLKTLVEITGSYAGVMVQYIVPAVLVVSARKQCRKDFGNTIHRYASPFKHYGWFLFVVIWASICIVFVTVDFIINH</sequence>
<keyword evidence="3 7" id="KW-1133">Transmembrane helix</keyword>
<comment type="subcellular location">
    <subcellularLocation>
        <location evidence="1">Membrane</location>
        <topology evidence="1">Multi-pass membrane protein</topology>
    </subcellularLocation>
</comment>
<dbReference type="InParanoid" id="A0A6J2X674"/>
<dbReference type="KEGG" id="soy:115875240"/>
<dbReference type="Proteomes" id="UP000504635">
    <property type="component" value="Unplaced"/>
</dbReference>
<dbReference type="RefSeq" id="XP_030746520.1">
    <property type="nucleotide sequence ID" value="XM_030890660.1"/>
</dbReference>
<feature type="transmembrane region" description="Helical" evidence="7">
    <location>
        <begin position="38"/>
        <end position="59"/>
    </location>
</feature>
<dbReference type="InterPro" id="IPR013057">
    <property type="entry name" value="AA_transpt_TM"/>
</dbReference>
<evidence type="ECO:0000313" key="9">
    <source>
        <dbReference type="Proteomes" id="UP000504635"/>
    </source>
</evidence>
<evidence type="ECO:0000313" key="10">
    <source>
        <dbReference type="RefSeq" id="XP_030746520.1"/>
    </source>
</evidence>
<keyword evidence="9" id="KW-1185">Reference proteome</keyword>
<protein>
    <submittedName>
        <fullName evidence="10">Transmembrane protein 104 homolog</fullName>
    </submittedName>
</protein>
<feature type="transmembrane region" description="Helical" evidence="7">
    <location>
        <begin position="187"/>
        <end position="206"/>
    </location>
</feature>
<name>A0A6J2X674_SITOR</name>
<dbReference type="OrthoDB" id="294541at2759"/>
<dbReference type="AlphaFoldDB" id="A0A6J2X674"/>
<gene>
    <name evidence="10" type="primary">LOC115875240</name>
</gene>
<feature type="transmembrane region" description="Helical" evidence="7">
    <location>
        <begin position="332"/>
        <end position="359"/>
    </location>
</feature>
<evidence type="ECO:0000256" key="6">
    <source>
        <dbReference type="ARBA" id="ARBA00038166"/>
    </source>
</evidence>
<feature type="domain" description="Amino acid transporter transmembrane" evidence="8">
    <location>
        <begin position="119"/>
        <end position="458"/>
    </location>
</feature>
<dbReference type="PANTHER" id="PTHR16189">
    <property type="entry name" value="TRANSMEMBRANE PROTEIN 104-RELATED"/>
    <property type="match status" value="1"/>
</dbReference>
<dbReference type="PANTHER" id="PTHR16189:SF0">
    <property type="entry name" value="TRANSMEMBRANE PROTEIN 104"/>
    <property type="match status" value="1"/>
</dbReference>
<feature type="domain" description="Amino acid transporter transmembrane" evidence="8">
    <location>
        <begin position="10"/>
        <end position="60"/>
    </location>
</feature>
<keyword evidence="4 7" id="KW-0472">Membrane</keyword>
<evidence type="ECO:0000256" key="7">
    <source>
        <dbReference type="SAM" id="Phobius"/>
    </source>
</evidence>
<keyword evidence="5" id="KW-0325">Glycoprotein</keyword>
<proteinExistence type="inferred from homology"/>
<evidence type="ECO:0000256" key="5">
    <source>
        <dbReference type="ARBA" id="ARBA00023180"/>
    </source>
</evidence>
<comment type="similarity">
    <text evidence="6">Belongs to the TMEM104 family.</text>
</comment>
<dbReference type="GO" id="GO:0016020">
    <property type="term" value="C:membrane"/>
    <property type="evidence" value="ECO:0007669"/>
    <property type="project" value="UniProtKB-SubCell"/>
</dbReference>
<keyword evidence="2 7" id="KW-0812">Transmembrane</keyword>
<feature type="transmembrane region" description="Helical" evidence="7">
    <location>
        <begin position="12"/>
        <end position="32"/>
    </location>
</feature>
<dbReference type="GeneID" id="115875240"/>
<evidence type="ECO:0000256" key="1">
    <source>
        <dbReference type="ARBA" id="ARBA00004141"/>
    </source>
</evidence>
<reference evidence="10" key="1">
    <citation type="submission" date="2025-08" db="UniProtKB">
        <authorList>
            <consortium name="RefSeq"/>
        </authorList>
    </citation>
    <scope>IDENTIFICATION</scope>
    <source>
        <tissue evidence="10">Gonads</tissue>
    </source>
</reference>
<feature type="transmembrane region" description="Helical" evidence="7">
    <location>
        <begin position="288"/>
        <end position="308"/>
    </location>
</feature>
<evidence type="ECO:0000259" key="8">
    <source>
        <dbReference type="Pfam" id="PF01490"/>
    </source>
</evidence>
<feature type="transmembrane region" description="Helical" evidence="7">
    <location>
        <begin position="132"/>
        <end position="152"/>
    </location>
</feature>
<organism evidence="9 10">
    <name type="scientific">Sitophilus oryzae</name>
    <name type="common">Rice weevil</name>
    <name type="synonym">Curculio oryzae</name>
    <dbReference type="NCBI Taxonomy" id="7048"/>
    <lineage>
        <taxon>Eukaryota</taxon>
        <taxon>Metazoa</taxon>
        <taxon>Ecdysozoa</taxon>
        <taxon>Arthropoda</taxon>
        <taxon>Hexapoda</taxon>
        <taxon>Insecta</taxon>
        <taxon>Pterygota</taxon>
        <taxon>Neoptera</taxon>
        <taxon>Endopterygota</taxon>
        <taxon>Coleoptera</taxon>
        <taxon>Polyphaga</taxon>
        <taxon>Cucujiformia</taxon>
        <taxon>Curculionidae</taxon>
        <taxon>Dryophthorinae</taxon>
        <taxon>Sitophilus</taxon>
    </lineage>
</organism>
<feature type="transmembrane region" description="Helical" evidence="7">
    <location>
        <begin position="405"/>
        <end position="426"/>
    </location>
</feature>
<feature type="transmembrane region" description="Helical" evidence="7">
    <location>
        <begin position="379"/>
        <end position="399"/>
    </location>
</feature>
<dbReference type="FunCoup" id="A0A6J2X674">
    <property type="interactions" value="98"/>
</dbReference>
<accession>A0A6J2X674</accession>
<feature type="transmembrane region" description="Helical" evidence="7">
    <location>
        <begin position="447"/>
        <end position="471"/>
    </location>
</feature>